<protein>
    <submittedName>
        <fullName evidence="3">START domain-containing protein</fullName>
    </submittedName>
</protein>
<keyword evidence="2" id="KW-1185">Reference proteome</keyword>
<dbReference type="AlphaFoldDB" id="A0A0N4Z6X7"/>
<dbReference type="Proteomes" id="UP000038045">
    <property type="component" value="Unplaced"/>
</dbReference>
<keyword evidence="1" id="KW-0472">Membrane</keyword>
<accession>A0A0N4Z6X7</accession>
<feature type="transmembrane region" description="Helical" evidence="1">
    <location>
        <begin position="214"/>
        <end position="239"/>
    </location>
</feature>
<feature type="transmembrane region" description="Helical" evidence="1">
    <location>
        <begin position="245"/>
        <end position="264"/>
    </location>
</feature>
<reference evidence="3" key="1">
    <citation type="submission" date="2017-02" db="UniProtKB">
        <authorList>
            <consortium name="WormBaseParasite"/>
        </authorList>
    </citation>
    <scope>IDENTIFICATION</scope>
</reference>
<evidence type="ECO:0000256" key="1">
    <source>
        <dbReference type="SAM" id="Phobius"/>
    </source>
</evidence>
<keyword evidence="1" id="KW-0812">Transmembrane</keyword>
<name>A0A0N4Z6X7_PARTI</name>
<dbReference type="WBParaSite" id="PTRK_0000293300.1">
    <property type="protein sequence ID" value="PTRK_0000293300.1"/>
    <property type="gene ID" value="PTRK_0000293300"/>
</dbReference>
<organism evidence="2 3">
    <name type="scientific">Parastrongyloides trichosuri</name>
    <name type="common">Possum-specific nematode worm</name>
    <dbReference type="NCBI Taxonomy" id="131310"/>
    <lineage>
        <taxon>Eukaryota</taxon>
        <taxon>Metazoa</taxon>
        <taxon>Ecdysozoa</taxon>
        <taxon>Nematoda</taxon>
        <taxon>Chromadorea</taxon>
        <taxon>Rhabditida</taxon>
        <taxon>Tylenchina</taxon>
        <taxon>Panagrolaimomorpha</taxon>
        <taxon>Strongyloidoidea</taxon>
        <taxon>Strongyloididae</taxon>
        <taxon>Parastrongyloides</taxon>
    </lineage>
</organism>
<feature type="transmembrane region" description="Helical" evidence="1">
    <location>
        <begin position="403"/>
        <end position="423"/>
    </location>
</feature>
<feature type="transmembrane region" description="Helical" evidence="1">
    <location>
        <begin position="430"/>
        <end position="449"/>
    </location>
</feature>
<proteinExistence type="predicted"/>
<evidence type="ECO:0000313" key="2">
    <source>
        <dbReference type="Proteomes" id="UP000038045"/>
    </source>
</evidence>
<evidence type="ECO:0000313" key="3">
    <source>
        <dbReference type="WBParaSite" id="PTRK_0000293300.1"/>
    </source>
</evidence>
<keyword evidence="1" id="KW-1133">Transmembrane helix</keyword>
<sequence>MTIKNVEQLIDNKNDSGVVMLKDTNNGNLKEKSNNDFISIINRVKSCIKETSLKVFNWKFKGNKKTIGARGLMSQDKDIKLLELDEAGNVFVENYAKKLIDLRRNEMVNCSLFGEEKTARYLKEFLRIHKAIPRSNIVYEIEKCFRRGEQITFTEAPQLYNDNEILLYCDLIQPSCPDVSYNFKLGDYVGDFMESSSIEAQNALKNSDIEFKSFWSSFLCLFLTLFNYQTETIIPMMAYEYGKTFFFHICLTQFFFIFPLMLFSMRLSQYSGLDSTQVFSRIKRVWRSFEYISLFKTIYSIVVLVKEIQLLVQSLYTYTVRHMSHGKNFIESCLHFEDGCVNIGFIHPCSTGFQLSMNNNEYCRVINQVSMDKYMYKKSYIKEISLAQYLQDLTSKSFMDKNIYEATTIPLISIVITVTLLYFGKTRCTIPIFIFTLPILCSIGFITITSHNSDYDKEISRYNDLQNSQTNRSFLLAMALSINRALSVRIKKFMGELELIQ</sequence>